<gene>
    <name evidence="1" type="ORF">M407DRAFT_246607</name>
</gene>
<dbReference type="HOGENOM" id="CLU_2623822_0_0_1"/>
<protein>
    <submittedName>
        <fullName evidence="1">Uncharacterized protein</fullName>
    </submittedName>
</protein>
<name>A0A0C3Q431_9AGAM</name>
<proteinExistence type="predicted"/>
<evidence type="ECO:0000313" key="1">
    <source>
        <dbReference type="EMBL" id="KIO17951.1"/>
    </source>
</evidence>
<reference evidence="2" key="2">
    <citation type="submission" date="2015-01" db="EMBL/GenBank/DDBJ databases">
        <title>Evolutionary Origins and Diversification of the Mycorrhizal Mutualists.</title>
        <authorList>
            <consortium name="DOE Joint Genome Institute"/>
            <consortium name="Mycorrhizal Genomics Consortium"/>
            <person name="Kohler A."/>
            <person name="Kuo A."/>
            <person name="Nagy L.G."/>
            <person name="Floudas D."/>
            <person name="Copeland A."/>
            <person name="Barry K.W."/>
            <person name="Cichocki N."/>
            <person name="Veneault-Fourrey C."/>
            <person name="LaButti K."/>
            <person name="Lindquist E.A."/>
            <person name="Lipzen A."/>
            <person name="Lundell T."/>
            <person name="Morin E."/>
            <person name="Murat C."/>
            <person name="Riley R."/>
            <person name="Ohm R."/>
            <person name="Sun H."/>
            <person name="Tunlid A."/>
            <person name="Henrissat B."/>
            <person name="Grigoriev I.V."/>
            <person name="Hibbett D.S."/>
            <person name="Martin F."/>
        </authorList>
    </citation>
    <scope>NUCLEOTIDE SEQUENCE [LARGE SCALE GENOMIC DNA]</scope>
    <source>
        <strain evidence="2">MUT 4182</strain>
    </source>
</reference>
<sequence length="78" mass="8373">MLSRKDYPASSNYLALRRVSSDVSTVSASAGSRYSILRAFLVRDWRIFVDDGENGGGGGDVLPAVRNERLGAGIKGIK</sequence>
<dbReference type="AlphaFoldDB" id="A0A0C3Q431"/>
<dbReference type="Proteomes" id="UP000054248">
    <property type="component" value="Unassembled WGS sequence"/>
</dbReference>
<keyword evidence="2" id="KW-1185">Reference proteome</keyword>
<accession>A0A0C3Q431</accession>
<evidence type="ECO:0000313" key="2">
    <source>
        <dbReference type="Proteomes" id="UP000054248"/>
    </source>
</evidence>
<organism evidence="1 2">
    <name type="scientific">Tulasnella calospora MUT 4182</name>
    <dbReference type="NCBI Taxonomy" id="1051891"/>
    <lineage>
        <taxon>Eukaryota</taxon>
        <taxon>Fungi</taxon>
        <taxon>Dikarya</taxon>
        <taxon>Basidiomycota</taxon>
        <taxon>Agaricomycotina</taxon>
        <taxon>Agaricomycetes</taxon>
        <taxon>Cantharellales</taxon>
        <taxon>Tulasnellaceae</taxon>
        <taxon>Tulasnella</taxon>
    </lineage>
</organism>
<reference evidence="1 2" key="1">
    <citation type="submission" date="2014-04" db="EMBL/GenBank/DDBJ databases">
        <authorList>
            <consortium name="DOE Joint Genome Institute"/>
            <person name="Kuo A."/>
            <person name="Girlanda M."/>
            <person name="Perotto S."/>
            <person name="Kohler A."/>
            <person name="Nagy L.G."/>
            <person name="Floudas D."/>
            <person name="Copeland A."/>
            <person name="Barry K.W."/>
            <person name="Cichocki N."/>
            <person name="Veneault-Fourrey C."/>
            <person name="LaButti K."/>
            <person name="Lindquist E.A."/>
            <person name="Lipzen A."/>
            <person name="Lundell T."/>
            <person name="Morin E."/>
            <person name="Murat C."/>
            <person name="Sun H."/>
            <person name="Tunlid A."/>
            <person name="Henrissat B."/>
            <person name="Grigoriev I.V."/>
            <person name="Hibbett D.S."/>
            <person name="Martin F."/>
            <person name="Nordberg H.P."/>
            <person name="Cantor M.N."/>
            <person name="Hua S.X."/>
        </authorList>
    </citation>
    <scope>NUCLEOTIDE SEQUENCE [LARGE SCALE GENOMIC DNA]</scope>
    <source>
        <strain evidence="1 2">MUT 4182</strain>
    </source>
</reference>
<dbReference type="EMBL" id="KN823329">
    <property type="protein sequence ID" value="KIO17951.1"/>
    <property type="molecule type" value="Genomic_DNA"/>
</dbReference>